<accession>G2H081</accession>
<gene>
    <name evidence="2" type="ORF">Rin_00014610</name>
</gene>
<keyword evidence="1" id="KW-0812">Transmembrane</keyword>
<dbReference type="Proteomes" id="UP000004116">
    <property type="component" value="Unassembled WGS sequence"/>
</dbReference>
<keyword evidence="1" id="KW-0472">Membrane</keyword>
<evidence type="ECO:0000256" key="1">
    <source>
        <dbReference type="SAM" id="Phobius"/>
    </source>
</evidence>
<keyword evidence="1" id="KW-1133">Transmembrane helix</keyword>
<comment type="caution">
    <text evidence="2">The sequence shown here is derived from an EMBL/GenBank/DDBJ whole genome shotgun (WGS) entry which is preliminary data.</text>
</comment>
<protein>
    <submittedName>
        <fullName evidence="2">Uncharacterized protein</fullName>
    </submittedName>
</protein>
<evidence type="ECO:0000313" key="2">
    <source>
        <dbReference type="EMBL" id="EGY28608.1"/>
    </source>
</evidence>
<feature type="transmembrane region" description="Helical" evidence="1">
    <location>
        <begin position="44"/>
        <end position="69"/>
    </location>
</feature>
<organism evidence="2 3">
    <name type="scientific">Candidatus Regiella insecticola 5.15</name>
    <dbReference type="NCBI Taxonomy" id="1005043"/>
    <lineage>
        <taxon>Bacteria</taxon>
        <taxon>Pseudomonadati</taxon>
        <taxon>Pseudomonadota</taxon>
        <taxon>Gammaproteobacteria</taxon>
        <taxon>Enterobacterales</taxon>
        <taxon>Enterobacteriaceae</taxon>
        <taxon>aphid secondary symbionts</taxon>
        <taxon>Candidatus Regiella</taxon>
    </lineage>
</organism>
<dbReference type="RefSeq" id="WP_006707115.1">
    <property type="nucleotide sequence ID" value="NZ_AGCA01000350.1"/>
</dbReference>
<proteinExistence type="predicted"/>
<name>G2H081_9ENTR</name>
<reference evidence="2 3" key="1">
    <citation type="journal article" date="2012" name="Genome Res.">
        <title>Genomic basis of endosymbiont-conferred protection against an insect parasitoid.</title>
        <authorList>
            <person name="Hansen A.K."/>
            <person name="Vorburger C."/>
            <person name="Moran N.A."/>
        </authorList>
    </citation>
    <scope>NUCLEOTIDE SEQUENCE [LARGE SCALE GENOMIC DNA]</scope>
    <source>
        <strain evidence="3">R5.15</strain>
    </source>
</reference>
<dbReference type="AlphaFoldDB" id="G2H081"/>
<dbReference type="EMBL" id="AGCA01000350">
    <property type="protein sequence ID" value="EGY28608.1"/>
    <property type="molecule type" value="Genomic_DNA"/>
</dbReference>
<evidence type="ECO:0000313" key="3">
    <source>
        <dbReference type="Proteomes" id="UP000004116"/>
    </source>
</evidence>
<sequence length="78" mass="8137">MVDAVNYSIPVNHSMSANSSRSLQGVTNVKNTVDKPNQPPATTIQIVAGFLLGLSGIGGIVLWICCIGANANRAEINN</sequence>
<keyword evidence="3" id="KW-1185">Reference proteome</keyword>